<dbReference type="AlphaFoldDB" id="A0A9X1V344"/>
<evidence type="ECO:0000256" key="11">
    <source>
        <dbReference type="ARBA" id="ARBA00047481"/>
    </source>
</evidence>
<evidence type="ECO:0000259" key="13">
    <source>
        <dbReference type="Pfam" id="PF00155"/>
    </source>
</evidence>
<feature type="modified residue" description="N6-(pyridoxal phosphate)lysine" evidence="12">
    <location>
        <position position="209"/>
    </location>
</feature>
<name>A0A9X1V344_9FLAO</name>
<evidence type="ECO:0000256" key="3">
    <source>
        <dbReference type="ARBA" id="ARBA00005189"/>
    </source>
</evidence>
<comment type="similarity">
    <text evidence="4 12">Belongs to the class-II pyridoxal-phosphate-dependent aminotransferase family. Histidinol-phosphate aminotransferase subfamily.</text>
</comment>
<evidence type="ECO:0000256" key="8">
    <source>
        <dbReference type="ARBA" id="ARBA00022679"/>
    </source>
</evidence>
<keyword evidence="10 12" id="KW-0368">Histidine biosynthesis</keyword>
<organism evidence="14 15">
    <name type="scientific">Christiangramia lutea</name>
    <dbReference type="NCBI Taxonomy" id="1607951"/>
    <lineage>
        <taxon>Bacteria</taxon>
        <taxon>Pseudomonadati</taxon>
        <taxon>Bacteroidota</taxon>
        <taxon>Flavobacteriia</taxon>
        <taxon>Flavobacteriales</taxon>
        <taxon>Flavobacteriaceae</taxon>
        <taxon>Christiangramia</taxon>
    </lineage>
</organism>
<evidence type="ECO:0000256" key="9">
    <source>
        <dbReference type="ARBA" id="ARBA00022898"/>
    </source>
</evidence>
<dbReference type="InterPro" id="IPR004839">
    <property type="entry name" value="Aminotransferase_I/II_large"/>
</dbReference>
<dbReference type="Gene3D" id="3.40.640.10">
    <property type="entry name" value="Type I PLP-dependent aspartate aminotransferase-like (Major domain)"/>
    <property type="match status" value="1"/>
</dbReference>
<evidence type="ECO:0000256" key="12">
    <source>
        <dbReference type="HAMAP-Rule" id="MF_01023"/>
    </source>
</evidence>
<keyword evidence="15" id="KW-1185">Reference proteome</keyword>
<evidence type="ECO:0000256" key="2">
    <source>
        <dbReference type="ARBA" id="ARBA00005011"/>
    </source>
</evidence>
<dbReference type="PROSITE" id="PS00599">
    <property type="entry name" value="AA_TRANSFER_CLASS_2"/>
    <property type="match status" value="1"/>
</dbReference>
<dbReference type="EMBL" id="JAKVTV010000002">
    <property type="protein sequence ID" value="MCH4823234.1"/>
    <property type="molecule type" value="Genomic_DNA"/>
</dbReference>
<dbReference type="InterPro" id="IPR005861">
    <property type="entry name" value="HisP_aminotrans"/>
</dbReference>
<dbReference type="InterPro" id="IPR015421">
    <property type="entry name" value="PyrdxlP-dep_Trfase_major"/>
</dbReference>
<dbReference type="CDD" id="cd00609">
    <property type="entry name" value="AAT_like"/>
    <property type="match status" value="1"/>
</dbReference>
<dbReference type="RefSeq" id="WP_240713396.1">
    <property type="nucleotide sequence ID" value="NZ_JAKVTV010000002.1"/>
</dbReference>
<dbReference type="NCBIfam" id="TIGR01141">
    <property type="entry name" value="hisC"/>
    <property type="match status" value="1"/>
</dbReference>
<dbReference type="InterPro" id="IPR001917">
    <property type="entry name" value="Aminotrans_II_pyridoxalP_BS"/>
</dbReference>
<evidence type="ECO:0000256" key="1">
    <source>
        <dbReference type="ARBA" id="ARBA00001933"/>
    </source>
</evidence>
<dbReference type="PANTHER" id="PTHR42885">
    <property type="entry name" value="HISTIDINOL-PHOSPHATE AMINOTRANSFERASE-RELATED"/>
    <property type="match status" value="1"/>
</dbReference>
<evidence type="ECO:0000256" key="5">
    <source>
        <dbReference type="ARBA" id="ARBA00011738"/>
    </source>
</evidence>
<evidence type="ECO:0000313" key="15">
    <source>
        <dbReference type="Proteomes" id="UP001139226"/>
    </source>
</evidence>
<dbReference type="Gene3D" id="3.90.1150.10">
    <property type="entry name" value="Aspartate Aminotransferase, domain 1"/>
    <property type="match status" value="1"/>
</dbReference>
<keyword evidence="6 12" id="KW-0032">Aminotransferase</keyword>
<comment type="caution">
    <text evidence="14">The sequence shown here is derived from an EMBL/GenBank/DDBJ whole genome shotgun (WGS) entry which is preliminary data.</text>
</comment>
<dbReference type="InterPro" id="IPR015424">
    <property type="entry name" value="PyrdxlP-dep_Trfase"/>
</dbReference>
<evidence type="ECO:0000313" key="14">
    <source>
        <dbReference type="EMBL" id="MCH4823234.1"/>
    </source>
</evidence>
<evidence type="ECO:0000256" key="6">
    <source>
        <dbReference type="ARBA" id="ARBA00022576"/>
    </source>
</evidence>
<comment type="pathway">
    <text evidence="3">Lipid metabolism.</text>
</comment>
<dbReference type="EC" id="2.6.1.9" evidence="12"/>
<dbReference type="GO" id="GO:0000105">
    <property type="term" value="P:L-histidine biosynthetic process"/>
    <property type="evidence" value="ECO:0007669"/>
    <property type="project" value="UniProtKB-UniRule"/>
</dbReference>
<dbReference type="Proteomes" id="UP001139226">
    <property type="component" value="Unassembled WGS sequence"/>
</dbReference>
<comment type="catalytic activity">
    <reaction evidence="11 12">
        <text>L-histidinol phosphate + 2-oxoglutarate = 3-(imidazol-4-yl)-2-oxopropyl phosphate + L-glutamate</text>
        <dbReference type="Rhea" id="RHEA:23744"/>
        <dbReference type="ChEBI" id="CHEBI:16810"/>
        <dbReference type="ChEBI" id="CHEBI:29985"/>
        <dbReference type="ChEBI" id="CHEBI:57766"/>
        <dbReference type="ChEBI" id="CHEBI:57980"/>
        <dbReference type="EC" id="2.6.1.9"/>
    </reaction>
</comment>
<accession>A0A9X1V344</accession>
<comment type="pathway">
    <text evidence="2 12">Amino-acid biosynthesis; L-histidine biosynthesis; L-histidine from 5-phospho-alpha-D-ribose 1-diphosphate: step 7/9.</text>
</comment>
<proteinExistence type="inferred from homology"/>
<dbReference type="HAMAP" id="MF_01023">
    <property type="entry name" value="HisC_aminotrans_2"/>
    <property type="match status" value="1"/>
</dbReference>
<keyword evidence="7 12" id="KW-0028">Amino-acid biosynthesis</keyword>
<dbReference type="SUPFAM" id="SSF53383">
    <property type="entry name" value="PLP-dependent transferases"/>
    <property type="match status" value="1"/>
</dbReference>
<gene>
    <name evidence="12 14" type="primary">hisC</name>
    <name evidence="14" type="ORF">ML462_08605</name>
</gene>
<comment type="cofactor">
    <cofactor evidence="1 12">
        <name>pyridoxal 5'-phosphate</name>
        <dbReference type="ChEBI" id="CHEBI:597326"/>
    </cofactor>
</comment>
<feature type="domain" description="Aminotransferase class I/classII large" evidence="13">
    <location>
        <begin position="44"/>
        <end position="343"/>
    </location>
</feature>
<evidence type="ECO:0000256" key="10">
    <source>
        <dbReference type="ARBA" id="ARBA00023102"/>
    </source>
</evidence>
<evidence type="ECO:0000256" key="4">
    <source>
        <dbReference type="ARBA" id="ARBA00007970"/>
    </source>
</evidence>
<keyword evidence="9 12" id="KW-0663">Pyridoxal phosphate</keyword>
<dbReference type="GO" id="GO:0004400">
    <property type="term" value="F:histidinol-phosphate transaminase activity"/>
    <property type="evidence" value="ECO:0007669"/>
    <property type="project" value="UniProtKB-UniRule"/>
</dbReference>
<comment type="subunit">
    <text evidence="5 12">Homodimer.</text>
</comment>
<reference evidence="14" key="1">
    <citation type="submission" date="2022-03" db="EMBL/GenBank/DDBJ databases">
        <title>Gramella crocea sp. nov., isolated from activated sludge of a seafood processing plant.</title>
        <authorList>
            <person name="Zhang X."/>
        </authorList>
    </citation>
    <scope>NUCLEOTIDE SEQUENCE</scope>
    <source>
        <strain evidence="14">YJ019</strain>
    </source>
</reference>
<dbReference type="InterPro" id="IPR015422">
    <property type="entry name" value="PyrdxlP-dep_Trfase_small"/>
</dbReference>
<dbReference type="Pfam" id="PF00155">
    <property type="entry name" value="Aminotran_1_2"/>
    <property type="match status" value="1"/>
</dbReference>
<sequence length="350" mass="39714">MKKFDLTKLVRSNVAVLKPYSSARDEFKTQGKEMIFLDANENPNDNGLNRYPDPQQGEVKAKLSELKGLPEKNILLGNGSDEVLDLVFRAFCEPGNDNIITLPPTYGMYKVLADINNIENKEVLLNEDFEPDVPKILNAADENTRIIFLCSPNNPSGNSFDEDKISSILDTFNGLVVIDEAYIDFSENESWVQKLEFFPNLIVTQTFSKAFGLAGIRLGMLFASEEIITVLNKIKPPYNVNQQTQDQALKRLSDSKEVKRQISDIVNEKNYLLEQLLQVDFVSKIYPSDANFLLLKVDDANRRYDDFINKGIVLRNRSTQPLCENCLRITVGTKKENAQLIKAFKDLDNE</sequence>
<keyword evidence="8 12" id="KW-0808">Transferase</keyword>
<protein>
    <recommendedName>
        <fullName evidence="12">Histidinol-phosphate aminotransferase</fullName>
        <ecNumber evidence="12">2.6.1.9</ecNumber>
    </recommendedName>
    <alternativeName>
        <fullName evidence="12">Imidazole acetol-phosphate transaminase</fullName>
    </alternativeName>
</protein>
<dbReference type="PANTHER" id="PTHR42885:SF2">
    <property type="entry name" value="HISTIDINOL-PHOSPHATE AMINOTRANSFERASE"/>
    <property type="match status" value="1"/>
</dbReference>
<dbReference type="GO" id="GO:0030170">
    <property type="term" value="F:pyridoxal phosphate binding"/>
    <property type="evidence" value="ECO:0007669"/>
    <property type="project" value="InterPro"/>
</dbReference>
<evidence type="ECO:0000256" key="7">
    <source>
        <dbReference type="ARBA" id="ARBA00022605"/>
    </source>
</evidence>